<dbReference type="AlphaFoldDB" id="A0A2Z3LH32"/>
<evidence type="ECO:0000256" key="14">
    <source>
        <dbReference type="ARBA" id="ARBA00023098"/>
    </source>
</evidence>
<evidence type="ECO:0000256" key="16">
    <source>
        <dbReference type="ARBA" id="ARBA00023209"/>
    </source>
</evidence>
<keyword evidence="14" id="KW-0443">Lipid metabolism</keyword>
<keyword evidence="11 24" id="KW-0812">Transmembrane</keyword>
<evidence type="ECO:0000256" key="15">
    <source>
        <dbReference type="ARBA" id="ARBA00023136"/>
    </source>
</evidence>
<organism evidence="25 26">
    <name type="scientific">Candidatus Cardinium hertigii</name>
    <dbReference type="NCBI Taxonomy" id="247481"/>
    <lineage>
        <taxon>Bacteria</taxon>
        <taxon>Pseudomonadati</taxon>
        <taxon>Bacteroidota</taxon>
        <taxon>Cytophagia</taxon>
        <taxon>Cytophagales</taxon>
        <taxon>Amoebophilaceae</taxon>
        <taxon>Candidatus Cardinium</taxon>
    </lineage>
</organism>
<comment type="catalytic activity">
    <reaction evidence="1">
        <text>a 1,2-diacyl-sn-glycero-3-phosphate + CTP + H(+) = a CDP-1,2-diacyl-sn-glycerol + diphosphate</text>
        <dbReference type="Rhea" id="RHEA:16229"/>
        <dbReference type="ChEBI" id="CHEBI:15378"/>
        <dbReference type="ChEBI" id="CHEBI:33019"/>
        <dbReference type="ChEBI" id="CHEBI:37563"/>
        <dbReference type="ChEBI" id="CHEBI:58332"/>
        <dbReference type="ChEBI" id="CHEBI:58608"/>
        <dbReference type="EC" id="2.7.7.41"/>
    </reaction>
</comment>
<dbReference type="EMBL" id="CP029619">
    <property type="protein sequence ID" value="AWN81734.1"/>
    <property type="molecule type" value="Genomic_DNA"/>
</dbReference>
<evidence type="ECO:0000256" key="12">
    <source>
        <dbReference type="ARBA" id="ARBA00022695"/>
    </source>
</evidence>
<comment type="pathway">
    <text evidence="3">Phospholipid metabolism; CDP-diacylglycerol biosynthesis; CDP-diacylglycerol from sn-glycerol 3-phosphate: step 3/3.</text>
</comment>
<dbReference type="GO" id="GO:0016024">
    <property type="term" value="P:CDP-diacylglycerol biosynthetic process"/>
    <property type="evidence" value="ECO:0007669"/>
    <property type="project" value="TreeGrafter"/>
</dbReference>
<evidence type="ECO:0000256" key="5">
    <source>
        <dbReference type="ARBA" id="ARBA00010185"/>
    </source>
</evidence>
<protein>
    <recommendedName>
        <fullName evidence="7">Phosphatidate cytidylyltransferase</fullName>
        <ecNumber evidence="6">2.7.7.41</ecNumber>
    </recommendedName>
    <alternativeName>
        <fullName evidence="20">CDP-DAG synthase</fullName>
    </alternativeName>
    <alternativeName>
        <fullName evidence="22">CDP-DG synthase</fullName>
    </alternativeName>
    <alternativeName>
        <fullName evidence="18">CDP-diacylglycerol synthase</fullName>
    </alternativeName>
    <alternativeName>
        <fullName evidence="21">CDP-diglyceride pyrophosphorylase</fullName>
    </alternativeName>
    <alternativeName>
        <fullName evidence="23">CDP-diglyceride synthase</fullName>
    </alternativeName>
    <alternativeName>
        <fullName evidence="19">CTP:phosphatidate cytidylyltransferase</fullName>
    </alternativeName>
</protein>
<evidence type="ECO:0000256" key="20">
    <source>
        <dbReference type="ARBA" id="ARBA00032253"/>
    </source>
</evidence>
<comment type="subcellular location">
    <subcellularLocation>
        <location evidence="2">Cell membrane</location>
        <topology evidence="2">Multi-pass membrane protein</topology>
    </subcellularLocation>
</comment>
<comment type="pathway">
    <text evidence="4">Lipid metabolism.</text>
</comment>
<feature type="transmembrane region" description="Helical" evidence="24">
    <location>
        <begin position="99"/>
        <end position="121"/>
    </location>
</feature>
<dbReference type="PANTHER" id="PTHR46382">
    <property type="entry name" value="PHOSPHATIDATE CYTIDYLYLTRANSFERASE"/>
    <property type="match status" value="1"/>
</dbReference>
<evidence type="ECO:0000256" key="6">
    <source>
        <dbReference type="ARBA" id="ARBA00012487"/>
    </source>
</evidence>
<gene>
    <name evidence="25" type="primary">cdsA</name>
    <name evidence="25" type="ORF">DK880_00406</name>
</gene>
<accession>A0A2Z3LH32</accession>
<evidence type="ECO:0000313" key="25">
    <source>
        <dbReference type="EMBL" id="AWN81734.1"/>
    </source>
</evidence>
<evidence type="ECO:0000256" key="2">
    <source>
        <dbReference type="ARBA" id="ARBA00004651"/>
    </source>
</evidence>
<evidence type="ECO:0000256" key="1">
    <source>
        <dbReference type="ARBA" id="ARBA00001698"/>
    </source>
</evidence>
<dbReference type="Proteomes" id="UP000245872">
    <property type="component" value="Chromosome"/>
</dbReference>
<dbReference type="PANTHER" id="PTHR46382:SF1">
    <property type="entry name" value="PHOSPHATIDATE CYTIDYLYLTRANSFERASE"/>
    <property type="match status" value="1"/>
</dbReference>
<comment type="similarity">
    <text evidence="5">Belongs to the CDS family.</text>
</comment>
<dbReference type="GO" id="GO:0005886">
    <property type="term" value="C:plasma membrane"/>
    <property type="evidence" value="ECO:0007669"/>
    <property type="project" value="UniProtKB-SubCell"/>
</dbReference>
<reference evidence="25 26" key="1">
    <citation type="submission" date="2018-05" db="EMBL/GenBank/DDBJ databases">
        <title>Candidatus Cardinium hertigii Genome Assembly.</title>
        <authorList>
            <person name="Showmaker K.C."/>
            <person name="Walden K.O."/>
            <person name="Fields C.J."/>
            <person name="Lambert K.N."/>
            <person name="Hudson M.E."/>
        </authorList>
    </citation>
    <scope>NUCLEOTIDE SEQUENCE [LARGE SCALE GENOMIC DNA]</scope>
    <source>
        <strain evidence="26">cHgTN10</strain>
    </source>
</reference>
<evidence type="ECO:0000256" key="8">
    <source>
        <dbReference type="ARBA" id="ARBA00022475"/>
    </source>
</evidence>
<keyword evidence="9" id="KW-0444">Lipid biosynthesis</keyword>
<evidence type="ECO:0000256" key="18">
    <source>
        <dbReference type="ARBA" id="ARBA00029893"/>
    </source>
</evidence>
<evidence type="ECO:0000256" key="24">
    <source>
        <dbReference type="SAM" id="Phobius"/>
    </source>
</evidence>
<evidence type="ECO:0000256" key="17">
    <source>
        <dbReference type="ARBA" id="ARBA00023264"/>
    </source>
</evidence>
<keyword evidence="8" id="KW-1003">Cell membrane</keyword>
<evidence type="ECO:0000313" key="26">
    <source>
        <dbReference type="Proteomes" id="UP000245872"/>
    </source>
</evidence>
<evidence type="ECO:0000256" key="9">
    <source>
        <dbReference type="ARBA" id="ARBA00022516"/>
    </source>
</evidence>
<keyword evidence="15 24" id="KW-0472">Membrane</keyword>
<feature type="transmembrane region" description="Helical" evidence="24">
    <location>
        <begin position="171"/>
        <end position="192"/>
    </location>
</feature>
<dbReference type="Pfam" id="PF01148">
    <property type="entry name" value="CTP_transf_1"/>
    <property type="match status" value="1"/>
</dbReference>
<evidence type="ECO:0000256" key="21">
    <source>
        <dbReference type="ARBA" id="ARBA00032396"/>
    </source>
</evidence>
<keyword evidence="10 25" id="KW-0808">Transferase</keyword>
<dbReference type="EC" id="2.7.7.41" evidence="6"/>
<evidence type="ECO:0000256" key="7">
    <source>
        <dbReference type="ARBA" id="ARBA00019373"/>
    </source>
</evidence>
<dbReference type="KEGG" id="cher:DK880_00406"/>
<keyword evidence="13 24" id="KW-1133">Transmembrane helix</keyword>
<name>A0A2Z3LH32_9BACT</name>
<evidence type="ECO:0000256" key="23">
    <source>
        <dbReference type="ARBA" id="ARBA00033406"/>
    </source>
</evidence>
<feature type="transmembrane region" description="Helical" evidence="24">
    <location>
        <begin position="73"/>
        <end position="93"/>
    </location>
</feature>
<feature type="transmembrane region" description="Helical" evidence="24">
    <location>
        <begin position="18"/>
        <end position="37"/>
    </location>
</feature>
<dbReference type="GO" id="GO:0004605">
    <property type="term" value="F:phosphatidate cytidylyltransferase activity"/>
    <property type="evidence" value="ECO:0007669"/>
    <property type="project" value="UniProtKB-EC"/>
</dbReference>
<evidence type="ECO:0000256" key="13">
    <source>
        <dbReference type="ARBA" id="ARBA00022989"/>
    </source>
</evidence>
<evidence type="ECO:0000256" key="22">
    <source>
        <dbReference type="ARBA" id="ARBA00032743"/>
    </source>
</evidence>
<evidence type="ECO:0000256" key="3">
    <source>
        <dbReference type="ARBA" id="ARBA00005119"/>
    </source>
</evidence>
<feature type="transmembrane region" description="Helical" evidence="24">
    <location>
        <begin position="142"/>
        <end position="165"/>
    </location>
</feature>
<evidence type="ECO:0000256" key="11">
    <source>
        <dbReference type="ARBA" id="ARBA00022692"/>
    </source>
</evidence>
<feature type="transmembrane region" description="Helical" evidence="24">
    <location>
        <begin position="43"/>
        <end position="61"/>
    </location>
</feature>
<keyword evidence="26" id="KW-1185">Reference proteome</keyword>
<keyword evidence="12 25" id="KW-0548">Nucleotidyltransferase</keyword>
<evidence type="ECO:0000256" key="19">
    <source>
        <dbReference type="ARBA" id="ARBA00031825"/>
    </source>
</evidence>
<evidence type="ECO:0000256" key="10">
    <source>
        <dbReference type="ARBA" id="ARBA00022679"/>
    </source>
</evidence>
<evidence type="ECO:0000256" key="4">
    <source>
        <dbReference type="ARBA" id="ARBA00005189"/>
    </source>
</evidence>
<sequence length="236" mass="26183">MLEFYKLIKQAYVTPMRLYGILFGLLCYTATFAYYVQDHLSPLLGYAALLLLVCLPIIALYRRRFSNPFLDMAVTLLAVLYIAFPCSMLHQLAFFKGTYSYELIVGLLLIVWSQDIGAYFVGSTIGKRKLFERISPNKTWEGSIGGGICALIAGYSIPYVLHLSIIAPWQWMAIAVLTIFTGTYGDLVASLLKRSVAVKHSGSTIPGHGGFLDRIDSLLLTVPTVVAFLHISALWA</sequence>
<keyword evidence="16" id="KW-0594">Phospholipid biosynthesis</keyword>
<proteinExistence type="inferred from homology"/>
<keyword evidence="17" id="KW-1208">Phospholipid metabolism</keyword>